<evidence type="ECO:0000313" key="3">
    <source>
        <dbReference type="Proteomes" id="UP001497444"/>
    </source>
</evidence>
<proteinExistence type="predicted"/>
<gene>
    <name evidence="2" type="ORF">CSSPJE1EN1_LOCUS25381</name>
</gene>
<keyword evidence="3" id="KW-1185">Reference proteome</keyword>
<evidence type="ECO:0000256" key="1">
    <source>
        <dbReference type="SAM" id="Phobius"/>
    </source>
</evidence>
<accession>A0ABP0V7V4</accession>
<comment type="caution">
    <text evidence="2">The sequence shown here is derived from an EMBL/GenBank/DDBJ whole genome shotgun (WGS) entry which is preliminary data.</text>
</comment>
<keyword evidence="1" id="KW-1133">Transmembrane helix</keyword>
<reference evidence="2" key="1">
    <citation type="submission" date="2024-02" db="EMBL/GenBank/DDBJ databases">
        <authorList>
            <consortium name="ELIXIR-Norway"/>
            <consortium name="Elixir Norway"/>
        </authorList>
    </citation>
    <scope>NUCLEOTIDE SEQUENCE</scope>
</reference>
<evidence type="ECO:0000313" key="2">
    <source>
        <dbReference type="EMBL" id="CAK9250003.1"/>
    </source>
</evidence>
<dbReference type="EMBL" id="CAXAQS010000080">
    <property type="protein sequence ID" value="CAK9250003.1"/>
    <property type="molecule type" value="Genomic_DNA"/>
</dbReference>
<dbReference type="Proteomes" id="UP001497444">
    <property type="component" value="Unassembled WGS sequence"/>
</dbReference>
<sequence>MILKGEIRLLIPAYRLLRDQFAVKPGVSEKTAKDSSKAEGRIQRRTKVEPREHDADCVRGVINACIIEGIVVIVIAILFGERRFYE</sequence>
<feature type="transmembrane region" description="Helical" evidence="1">
    <location>
        <begin position="60"/>
        <end position="80"/>
    </location>
</feature>
<keyword evidence="1" id="KW-0812">Transmembrane</keyword>
<keyword evidence="1" id="KW-0472">Membrane</keyword>
<organism evidence="2 3">
    <name type="scientific">Sphagnum jensenii</name>
    <dbReference type="NCBI Taxonomy" id="128206"/>
    <lineage>
        <taxon>Eukaryota</taxon>
        <taxon>Viridiplantae</taxon>
        <taxon>Streptophyta</taxon>
        <taxon>Embryophyta</taxon>
        <taxon>Bryophyta</taxon>
        <taxon>Sphagnophytina</taxon>
        <taxon>Sphagnopsida</taxon>
        <taxon>Sphagnales</taxon>
        <taxon>Sphagnaceae</taxon>
        <taxon>Sphagnum</taxon>
    </lineage>
</organism>
<name>A0ABP0V7V4_9BRYO</name>
<protein>
    <submittedName>
        <fullName evidence="2">Uncharacterized protein</fullName>
    </submittedName>
</protein>